<keyword evidence="9" id="KW-0445">Lipid transport</keyword>
<dbReference type="PANTHER" id="PTHR19308">
    <property type="entry name" value="PHOSPHATIDYLCHOLINE TRANSFER PROTEIN"/>
    <property type="match status" value="1"/>
</dbReference>
<keyword evidence="6" id="KW-0597">Phosphoprotein</keyword>
<name>A0A0N4Z953_PARTI</name>
<dbReference type="GO" id="GO:0008289">
    <property type="term" value="F:lipid binding"/>
    <property type="evidence" value="ECO:0007669"/>
    <property type="project" value="UniProtKB-KW"/>
</dbReference>
<evidence type="ECO:0000256" key="8">
    <source>
        <dbReference type="ARBA" id="ARBA00022990"/>
    </source>
</evidence>
<keyword evidence="12" id="KW-0472">Membrane</keyword>
<dbReference type="WBParaSite" id="PTRK_0000384400.1">
    <property type="protein sequence ID" value="PTRK_0000384400.1"/>
    <property type="gene ID" value="PTRK_0000384400"/>
</dbReference>
<protein>
    <recommendedName>
        <fullName evidence="14">START domain-containing protein 10</fullName>
    </recommendedName>
    <alternativeName>
        <fullName evidence="15">PCTP-like protein</fullName>
    </alternativeName>
    <alternativeName>
        <fullName evidence="16">StAR-related lipid transfer protein 10</fullName>
    </alternativeName>
</protein>
<keyword evidence="4" id="KW-0813">Transport</keyword>
<evidence type="ECO:0000256" key="2">
    <source>
        <dbReference type="ARBA" id="ARBA00004370"/>
    </source>
</evidence>
<dbReference type="Gene3D" id="3.30.530.20">
    <property type="match status" value="1"/>
</dbReference>
<dbReference type="InterPro" id="IPR002913">
    <property type="entry name" value="START_lipid-bd_dom"/>
</dbReference>
<evidence type="ECO:0000256" key="1">
    <source>
        <dbReference type="ARBA" id="ARBA00004230"/>
    </source>
</evidence>
<proteinExistence type="predicted"/>
<evidence type="ECO:0000256" key="3">
    <source>
        <dbReference type="ARBA" id="ARBA00004496"/>
    </source>
</evidence>
<dbReference type="PROSITE" id="PS50848">
    <property type="entry name" value="START"/>
    <property type="match status" value="1"/>
</dbReference>
<evidence type="ECO:0000256" key="13">
    <source>
        <dbReference type="ARBA" id="ARBA00023273"/>
    </source>
</evidence>
<dbReference type="InterPro" id="IPR051213">
    <property type="entry name" value="START_lipid_transfer"/>
</dbReference>
<evidence type="ECO:0000313" key="18">
    <source>
        <dbReference type="Proteomes" id="UP000038045"/>
    </source>
</evidence>
<evidence type="ECO:0000256" key="15">
    <source>
        <dbReference type="ARBA" id="ARBA00076937"/>
    </source>
</evidence>
<dbReference type="GO" id="GO:0006869">
    <property type="term" value="P:lipid transport"/>
    <property type="evidence" value="ECO:0007669"/>
    <property type="project" value="UniProtKB-KW"/>
</dbReference>
<evidence type="ECO:0000256" key="9">
    <source>
        <dbReference type="ARBA" id="ARBA00023055"/>
    </source>
</evidence>
<dbReference type="SUPFAM" id="SSF55961">
    <property type="entry name" value="Bet v1-like"/>
    <property type="match status" value="1"/>
</dbReference>
<dbReference type="InterPro" id="IPR041951">
    <property type="entry name" value="STARD10_START"/>
</dbReference>
<dbReference type="SMART" id="SM00234">
    <property type="entry name" value="START"/>
    <property type="match status" value="1"/>
</dbReference>
<evidence type="ECO:0000256" key="6">
    <source>
        <dbReference type="ARBA" id="ARBA00022553"/>
    </source>
</evidence>
<reference evidence="19" key="1">
    <citation type="submission" date="2017-02" db="UniProtKB">
        <authorList>
            <consortium name="WormBaseParasite"/>
        </authorList>
    </citation>
    <scope>IDENTIFICATION</scope>
</reference>
<evidence type="ECO:0000256" key="11">
    <source>
        <dbReference type="ARBA" id="ARBA00023121"/>
    </source>
</evidence>
<evidence type="ECO:0000259" key="17">
    <source>
        <dbReference type="PROSITE" id="PS50848"/>
    </source>
</evidence>
<keyword evidence="10" id="KW-0969">Cilium</keyword>
<sequence>MSTSSNNNNITNHKMSKEIFNNYGEVKILDDDDFDRIRNLCQDNENWNCVYERKNNKVWTLQVSDSDFLMYRVSTEYTDIDADTVYDVLHDPIYRKKWDKYMLDSKDIGMINPNTDICYYAVGSVPPFKSRDFVMQRSWLDMGNEKFICSHSICHKDYPPFSKHIRAIVYLTAYQVIKLDEGCRITYVTHSDPRGKLPTWFVNRLTKTIAPGMIKKLHKYCLSYKSWKTKHNENVKPWRFPEQMIGLPKVDLADCEVCVYDDELNIIDESNINDCDVEVDSIKEN</sequence>
<keyword evidence="18" id="KW-1185">Reference proteome</keyword>
<dbReference type="GO" id="GO:0031514">
    <property type="term" value="C:motile cilium"/>
    <property type="evidence" value="ECO:0007669"/>
    <property type="project" value="UniProtKB-SubCell"/>
</dbReference>
<accession>A0A0N4Z953</accession>
<comment type="subcellular location">
    <subcellularLocation>
        <location evidence="1">Cell projection</location>
        <location evidence="1">Cilium</location>
        <location evidence="1">Flagellum</location>
    </subcellularLocation>
    <subcellularLocation>
        <location evidence="3">Cytoplasm</location>
    </subcellularLocation>
    <subcellularLocation>
        <location evidence="2">Membrane</location>
    </subcellularLocation>
</comment>
<keyword evidence="11" id="KW-0446">Lipid-binding</keyword>
<evidence type="ECO:0000313" key="19">
    <source>
        <dbReference type="WBParaSite" id="PTRK_0000384400.1"/>
    </source>
</evidence>
<dbReference type="InterPro" id="IPR023393">
    <property type="entry name" value="START-like_dom_sf"/>
</dbReference>
<dbReference type="FunFam" id="3.30.530.20:FF:000008">
    <property type="entry name" value="START domain containing 10"/>
    <property type="match status" value="1"/>
</dbReference>
<keyword evidence="7" id="KW-0282">Flagellum</keyword>
<dbReference type="AlphaFoldDB" id="A0A0N4Z953"/>
<dbReference type="CDD" id="cd08871">
    <property type="entry name" value="START_STARD10-like"/>
    <property type="match status" value="1"/>
</dbReference>
<keyword evidence="13" id="KW-0966">Cell projection</keyword>
<evidence type="ECO:0000256" key="7">
    <source>
        <dbReference type="ARBA" id="ARBA00022846"/>
    </source>
</evidence>
<organism evidence="18 19">
    <name type="scientific">Parastrongyloides trichosuri</name>
    <name type="common">Possum-specific nematode worm</name>
    <dbReference type="NCBI Taxonomy" id="131310"/>
    <lineage>
        <taxon>Eukaryota</taxon>
        <taxon>Metazoa</taxon>
        <taxon>Ecdysozoa</taxon>
        <taxon>Nematoda</taxon>
        <taxon>Chromadorea</taxon>
        <taxon>Rhabditida</taxon>
        <taxon>Tylenchina</taxon>
        <taxon>Panagrolaimomorpha</taxon>
        <taxon>Strongyloidoidea</taxon>
        <taxon>Strongyloididae</taxon>
        <taxon>Parastrongyloides</taxon>
    </lineage>
</organism>
<keyword evidence="8" id="KW-0007">Acetylation</keyword>
<dbReference type="PANTHER" id="PTHR19308:SF14">
    <property type="entry name" value="START DOMAIN-CONTAINING PROTEIN"/>
    <property type="match status" value="1"/>
</dbReference>
<evidence type="ECO:0000256" key="5">
    <source>
        <dbReference type="ARBA" id="ARBA00022490"/>
    </source>
</evidence>
<dbReference type="Proteomes" id="UP000038045">
    <property type="component" value="Unplaced"/>
</dbReference>
<dbReference type="GO" id="GO:0016020">
    <property type="term" value="C:membrane"/>
    <property type="evidence" value="ECO:0007669"/>
    <property type="project" value="UniProtKB-SubCell"/>
</dbReference>
<evidence type="ECO:0000256" key="12">
    <source>
        <dbReference type="ARBA" id="ARBA00023136"/>
    </source>
</evidence>
<dbReference type="GO" id="GO:0005829">
    <property type="term" value="C:cytosol"/>
    <property type="evidence" value="ECO:0007669"/>
    <property type="project" value="UniProtKB-ARBA"/>
</dbReference>
<evidence type="ECO:0000256" key="10">
    <source>
        <dbReference type="ARBA" id="ARBA00023069"/>
    </source>
</evidence>
<evidence type="ECO:0000256" key="14">
    <source>
        <dbReference type="ARBA" id="ARBA00070345"/>
    </source>
</evidence>
<evidence type="ECO:0000256" key="4">
    <source>
        <dbReference type="ARBA" id="ARBA00022448"/>
    </source>
</evidence>
<keyword evidence="5" id="KW-0963">Cytoplasm</keyword>
<dbReference type="Pfam" id="PF01852">
    <property type="entry name" value="START"/>
    <property type="match status" value="1"/>
</dbReference>
<dbReference type="STRING" id="131310.A0A0N4Z953"/>
<evidence type="ECO:0000256" key="16">
    <source>
        <dbReference type="ARBA" id="ARBA00080073"/>
    </source>
</evidence>
<feature type="domain" description="START" evidence="17">
    <location>
        <begin position="43"/>
        <end position="226"/>
    </location>
</feature>